<name>A0A084AM74_STACB</name>
<dbReference type="HOGENOM" id="CLU_1001749_0_0_1"/>
<protein>
    <recommendedName>
        <fullName evidence="3">Transcription factor domain-containing protein</fullName>
    </recommendedName>
</protein>
<proteinExistence type="predicted"/>
<evidence type="ECO:0008006" key="3">
    <source>
        <dbReference type="Google" id="ProtNLM"/>
    </source>
</evidence>
<dbReference type="Proteomes" id="UP000028045">
    <property type="component" value="Unassembled WGS sequence"/>
</dbReference>
<evidence type="ECO:0000313" key="1">
    <source>
        <dbReference type="EMBL" id="KEY66403.1"/>
    </source>
</evidence>
<dbReference type="EMBL" id="KL648659">
    <property type="protein sequence ID" value="KEY66403.1"/>
    <property type="molecule type" value="Genomic_DNA"/>
</dbReference>
<dbReference type="AlphaFoldDB" id="A0A084AM74"/>
<gene>
    <name evidence="1" type="ORF">S7711_10987</name>
</gene>
<sequence>MRAAPVGNADIHYMASLAVVIGHLAKAMRDSGMETKAVQLSSRAVAMVQSTLSRGSTADAAGLLAVITALGIYNVKILRSRENAPADLVYNDTQILRSYMLSKRAKLHRFSTQQDDACQLESLLNGSNPEHDIIRSFADFEAIHILRTLQLREEKALLLPEEVVFSWQHGLEGLRILAGFRAALPAGPELYLTFAPIAILYCFSRCLGIEQTMISMISGEAWADDAEEELGPYRLYSFETATSKLSGNVASTAPAEQGSVGNSGTYVARQLFINSAWP</sequence>
<accession>A0A084AM74</accession>
<evidence type="ECO:0000313" key="2">
    <source>
        <dbReference type="Proteomes" id="UP000028045"/>
    </source>
</evidence>
<organism evidence="1 2">
    <name type="scientific">Stachybotrys chartarum (strain CBS 109288 / IBT 7711)</name>
    <name type="common">Toxic black mold</name>
    <name type="synonym">Stilbospora chartarum</name>
    <dbReference type="NCBI Taxonomy" id="1280523"/>
    <lineage>
        <taxon>Eukaryota</taxon>
        <taxon>Fungi</taxon>
        <taxon>Dikarya</taxon>
        <taxon>Ascomycota</taxon>
        <taxon>Pezizomycotina</taxon>
        <taxon>Sordariomycetes</taxon>
        <taxon>Hypocreomycetidae</taxon>
        <taxon>Hypocreales</taxon>
        <taxon>Stachybotryaceae</taxon>
        <taxon>Stachybotrys</taxon>
    </lineage>
</organism>
<keyword evidence="2" id="KW-1185">Reference proteome</keyword>
<reference evidence="1 2" key="1">
    <citation type="journal article" date="2014" name="BMC Genomics">
        <title>Comparative genome sequencing reveals chemotype-specific gene clusters in the toxigenic black mold Stachybotrys.</title>
        <authorList>
            <person name="Semeiks J."/>
            <person name="Borek D."/>
            <person name="Otwinowski Z."/>
            <person name="Grishin N.V."/>
        </authorList>
    </citation>
    <scope>NUCLEOTIDE SEQUENCE [LARGE SCALE GENOMIC DNA]</scope>
    <source>
        <strain evidence="2">CBS 109288 / IBT 7711</strain>
    </source>
</reference>